<dbReference type="PANTHER" id="PTHR39337:SF1">
    <property type="entry name" value="BLR5642 PROTEIN"/>
    <property type="match status" value="1"/>
</dbReference>
<proteinExistence type="predicted"/>
<dbReference type="Proteomes" id="UP000075398">
    <property type="component" value="Unassembled WGS sequence"/>
</dbReference>
<dbReference type="InterPro" id="IPR007438">
    <property type="entry name" value="DUF488"/>
</dbReference>
<dbReference type="EMBL" id="LNGC01000010">
    <property type="protein sequence ID" value="KYC53123.1"/>
    <property type="molecule type" value="Genomic_DNA"/>
</dbReference>
<sequence>MDIGVLGGRHEVGGNKILFGHKVSRDTLIMYTIGHSNRKISDFVSILKKFNVGLLVDIRTYPFSKYVPEYNKEIISHLLKEDGIEYIYRGDTLGGMPKEGFEIYRASEKYHNALHDLLMEILSNHRATALMCSEKDYNNCHRRFISEDLEKIILEKDYDIAIEHIVDESGIDKTLDQFMS</sequence>
<dbReference type="PANTHER" id="PTHR39337">
    <property type="entry name" value="BLR5642 PROTEIN"/>
    <property type="match status" value="1"/>
</dbReference>
<dbReference type="AlphaFoldDB" id="A0A150J786"/>
<dbReference type="InterPro" id="IPR014519">
    <property type="entry name" value="UCP024492"/>
</dbReference>
<comment type="caution">
    <text evidence="1">The sequence shown here is derived from an EMBL/GenBank/DDBJ whole genome shotgun (WGS) entry which is preliminary data.</text>
</comment>
<evidence type="ECO:0008006" key="3">
    <source>
        <dbReference type="Google" id="ProtNLM"/>
    </source>
</evidence>
<accession>A0A150J786</accession>
<organism evidence="1 2">
    <name type="scientific">Candidatus Methanofastidiosum methylothiophilum</name>
    <dbReference type="NCBI Taxonomy" id="1705564"/>
    <lineage>
        <taxon>Archaea</taxon>
        <taxon>Methanobacteriati</taxon>
        <taxon>Methanobacteriota</taxon>
        <taxon>Stenosarchaea group</taxon>
        <taxon>Candidatus Methanofastidiosia</taxon>
        <taxon>Candidatus Methanofastidiosales</taxon>
        <taxon>Candidatus Methanofastidiosaceae</taxon>
        <taxon>Candidatus Methanofastidiosum</taxon>
    </lineage>
</organism>
<reference evidence="1 2" key="1">
    <citation type="journal article" date="2016" name="ISME J.">
        <title>Chasing the elusive Euryarchaeota class WSA2: genomes reveal a uniquely fastidious methyl-reducing methanogen.</title>
        <authorList>
            <person name="Nobu M.K."/>
            <person name="Narihiro T."/>
            <person name="Kuroda K."/>
            <person name="Mei R."/>
            <person name="Liu W.T."/>
        </authorList>
    </citation>
    <scope>NUCLEOTIDE SEQUENCE [LARGE SCALE GENOMIC DNA]</scope>
    <source>
        <strain evidence="1">U1lsi0528_Bin055</strain>
    </source>
</reference>
<name>A0A150J786_9EURY</name>
<evidence type="ECO:0000313" key="2">
    <source>
        <dbReference type="Proteomes" id="UP000075398"/>
    </source>
</evidence>
<gene>
    <name evidence="1" type="ORF">AMQ22_00430</name>
</gene>
<dbReference type="PIRSF" id="PIRSF024492">
    <property type="entry name" value="UCP024492"/>
    <property type="match status" value="1"/>
</dbReference>
<protein>
    <recommendedName>
        <fullName evidence="3">DUF488 domain-containing protein</fullName>
    </recommendedName>
</protein>
<dbReference type="Pfam" id="PF04343">
    <property type="entry name" value="DUF488"/>
    <property type="match status" value="1"/>
</dbReference>
<evidence type="ECO:0000313" key="1">
    <source>
        <dbReference type="EMBL" id="KYC53123.1"/>
    </source>
</evidence>